<dbReference type="RefSeq" id="WP_015109301.1">
    <property type="nucleotide sequence ID" value="NC_019675.1"/>
</dbReference>
<dbReference type="AlphaFoldDB" id="K9P833"/>
<sequence>MPFRFRRSARVGPLRFNFTSSGLSSISVGGRGASFNIPVARAGGARTTVGLPGSGLSWSVEHTPAAGLPNSRRLRPGQLDAFQQECLGLLREQLFAAGSQGRQLWEHNLITRMLAVIETPEALQAYLLRARSQDDVKRRAHRCVEAVQEAARLAKGRGWLRA</sequence>
<dbReference type="STRING" id="292564.Cyagr_1702"/>
<dbReference type="InterPro" id="IPR025330">
    <property type="entry name" value="DUF4236"/>
</dbReference>
<protein>
    <recommendedName>
        <fullName evidence="1">DUF4236 domain-containing protein</fullName>
    </recommendedName>
</protein>
<dbReference type="Pfam" id="PF14020">
    <property type="entry name" value="DUF4236"/>
    <property type="match status" value="1"/>
</dbReference>
<name>K9P833_CYAGP</name>
<reference evidence="3" key="1">
    <citation type="journal article" date="2013" name="Proc. Natl. Acad. Sci. U.S.A.">
        <title>Improving the coverage of the cyanobacterial phylum using diversity-driven genome sequencing.</title>
        <authorList>
            <person name="Shih P.M."/>
            <person name="Wu D."/>
            <person name="Latifi A."/>
            <person name="Axen S.D."/>
            <person name="Fewer D.P."/>
            <person name="Talla E."/>
            <person name="Calteau A."/>
            <person name="Cai F."/>
            <person name="Tandeau de Marsac N."/>
            <person name="Rippka R."/>
            <person name="Herdman M."/>
            <person name="Sivonen K."/>
            <person name="Coursin T."/>
            <person name="Laurent T."/>
            <person name="Goodwin L."/>
            <person name="Nolan M."/>
            <person name="Davenport K.W."/>
            <person name="Han C.S."/>
            <person name="Rubin E.M."/>
            <person name="Eisen J.A."/>
            <person name="Woyke T."/>
            <person name="Gugger M."/>
            <person name="Kerfeld C.A."/>
        </authorList>
    </citation>
    <scope>NUCLEOTIDE SEQUENCE [LARGE SCALE GENOMIC DNA]</scope>
    <source>
        <strain evidence="3">ATCC 27147 / PCC 6307</strain>
    </source>
</reference>
<evidence type="ECO:0000313" key="2">
    <source>
        <dbReference type="EMBL" id="AFY28851.1"/>
    </source>
</evidence>
<evidence type="ECO:0000313" key="3">
    <source>
        <dbReference type="Proteomes" id="UP000010388"/>
    </source>
</evidence>
<dbReference type="Proteomes" id="UP000010388">
    <property type="component" value="Chromosome"/>
</dbReference>
<feature type="domain" description="DUF4236" evidence="1">
    <location>
        <begin position="3"/>
        <end position="59"/>
    </location>
</feature>
<gene>
    <name evidence="2" type="ordered locus">Cyagr_1702</name>
</gene>
<dbReference type="EMBL" id="CP003495">
    <property type="protein sequence ID" value="AFY28851.1"/>
    <property type="molecule type" value="Genomic_DNA"/>
</dbReference>
<organism evidence="2 3">
    <name type="scientific">Cyanobium gracile (strain ATCC 27147 / PCC 6307)</name>
    <dbReference type="NCBI Taxonomy" id="292564"/>
    <lineage>
        <taxon>Bacteria</taxon>
        <taxon>Bacillati</taxon>
        <taxon>Cyanobacteriota</taxon>
        <taxon>Cyanophyceae</taxon>
        <taxon>Synechococcales</taxon>
        <taxon>Prochlorococcaceae</taxon>
        <taxon>Cyanobium</taxon>
    </lineage>
</organism>
<accession>K9P833</accession>
<dbReference type="KEGG" id="cgc:Cyagr_1702"/>
<evidence type="ECO:0000259" key="1">
    <source>
        <dbReference type="Pfam" id="PF14020"/>
    </source>
</evidence>
<proteinExistence type="predicted"/>
<dbReference type="OrthoDB" id="983149at2"/>
<dbReference type="HOGENOM" id="CLU_1632638_0_0_3"/>